<protein>
    <submittedName>
        <fullName evidence="2">Uncharacterized protein</fullName>
    </submittedName>
</protein>
<evidence type="ECO:0000313" key="3">
    <source>
        <dbReference type="Proteomes" id="UP000199417"/>
    </source>
</evidence>
<dbReference type="RefSeq" id="WP_072843703.1">
    <property type="nucleotide sequence ID" value="NZ_FNAB01000007.1"/>
</dbReference>
<reference evidence="2 3" key="1">
    <citation type="submission" date="2016-10" db="EMBL/GenBank/DDBJ databases">
        <authorList>
            <person name="de Groot N.N."/>
        </authorList>
    </citation>
    <scope>NUCLEOTIDE SEQUENCE [LARGE SCALE GENOMIC DNA]</scope>
    <source>
        <strain evidence="2 3">JCM 11308</strain>
    </source>
</reference>
<gene>
    <name evidence="2" type="ORF">SAMN05444580_10748</name>
</gene>
<name>A0A1G6Y5S1_9NOCA</name>
<feature type="transmembrane region" description="Helical" evidence="1">
    <location>
        <begin position="95"/>
        <end position="114"/>
    </location>
</feature>
<organism evidence="2 3">
    <name type="scientific">Rhodococcus tukisamuensis</name>
    <dbReference type="NCBI Taxonomy" id="168276"/>
    <lineage>
        <taxon>Bacteria</taxon>
        <taxon>Bacillati</taxon>
        <taxon>Actinomycetota</taxon>
        <taxon>Actinomycetes</taxon>
        <taxon>Mycobacteriales</taxon>
        <taxon>Nocardiaceae</taxon>
        <taxon>Rhodococcus</taxon>
    </lineage>
</organism>
<feature type="transmembrane region" description="Helical" evidence="1">
    <location>
        <begin position="27"/>
        <end position="46"/>
    </location>
</feature>
<feature type="transmembrane region" description="Helical" evidence="1">
    <location>
        <begin position="150"/>
        <end position="169"/>
    </location>
</feature>
<dbReference type="Proteomes" id="UP000199417">
    <property type="component" value="Unassembled WGS sequence"/>
</dbReference>
<sequence length="335" mass="34864">MITWVIALICSAAVGARIGRLTVRPPSLARVSIALSAIAVTVAATVRTPTMIDMLDSAGLGTAETTFTVAWIVFATATALIAAVSLPRVSAWPQWLPSAGAVVTGLAVTAVELLDAGHSMVTDLYLAATMLFAVGAGARQCRWNPLGRAIGLFCAGSLVVAAASLRAMVAGPSQVLELSNPWWSVAIVLISAGCSSVMVEAWFRAKSDLRRTFGLWSMLTTAHPELLDTDYRSATAALTSSDRISQILDGLYLHAGGGLVRAGDTPPPATPSEHADAVAQWLHRTATAVELIDPAWLSTPDHLSDRDWVVAVATAYAAGPVASAIGTASDTLPTR</sequence>
<accession>A0A1G6Y5S1</accession>
<dbReference type="EMBL" id="FNAB01000007">
    <property type="protein sequence ID" value="SDD85641.1"/>
    <property type="molecule type" value="Genomic_DNA"/>
</dbReference>
<proteinExistence type="predicted"/>
<dbReference type="AlphaFoldDB" id="A0A1G6Y5S1"/>
<keyword evidence="1" id="KW-0812">Transmembrane</keyword>
<feature type="transmembrane region" description="Helical" evidence="1">
    <location>
        <begin position="120"/>
        <end position="138"/>
    </location>
</feature>
<evidence type="ECO:0000256" key="1">
    <source>
        <dbReference type="SAM" id="Phobius"/>
    </source>
</evidence>
<feature type="transmembrane region" description="Helical" evidence="1">
    <location>
        <begin position="66"/>
        <end position="86"/>
    </location>
</feature>
<evidence type="ECO:0000313" key="2">
    <source>
        <dbReference type="EMBL" id="SDD85641.1"/>
    </source>
</evidence>
<dbReference type="STRING" id="168276.SAMN05444580_10748"/>
<keyword evidence="1" id="KW-1133">Transmembrane helix</keyword>
<keyword evidence="3" id="KW-1185">Reference proteome</keyword>
<keyword evidence="1" id="KW-0472">Membrane</keyword>
<feature type="transmembrane region" description="Helical" evidence="1">
    <location>
        <begin position="181"/>
        <end position="203"/>
    </location>
</feature>